<evidence type="ECO:0000256" key="1">
    <source>
        <dbReference type="ARBA" id="ARBA00007613"/>
    </source>
</evidence>
<reference evidence="3 4" key="1">
    <citation type="submission" date="2024-04" db="EMBL/GenBank/DDBJ databases">
        <title>WGS of bacteria from Torrens River.</title>
        <authorList>
            <person name="Wyrsch E.R."/>
            <person name="Drigo B."/>
        </authorList>
    </citation>
    <scope>NUCLEOTIDE SEQUENCE [LARGE SCALE GENOMIC DNA]</scope>
    <source>
        <strain evidence="3 4">TWI391</strain>
    </source>
</reference>
<proteinExistence type="inferred from homology"/>
<keyword evidence="2" id="KW-0449">Lipoprotein</keyword>
<gene>
    <name evidence="3" type="ORF">ABE541_04370</name>
</gene>
<accession>A0ABV0BNW5</accession>
<dbReference type="NCBIfam" id="TIGR01845">
    <property type="entry name" value="outer_NodT"/>
    <property type="match status" value="1"/>
</dbReference>
<keyword evidence="2" id="KW-0472">Membrane</keyword>
<evidence type="ECO:0000313" key="4">
    <source>
        <dbReference type="Proteomes" id="UP001409291"/>
    </source>
</evidence>
<keyword evidence="4" id="KW-1185">Reference proteome</keyword>
<keyword evidence="2" id="KW-1134">Transmembrane beta strand</keyword>
<comment type="subcellular location">
    <subcellularLocation>
        <location evidence="2">Cell membrane</location>
        <topology evidence="2">Lipid-anchor</topology>
    </subcellularLocation>
</comment>
<protein>
    <submittedName>
        <fullName evidence="3">Efflux transporter outer membrane subunit</fullName>
    </submittedName>
</protein>
<comment type="similarity">
    <text evidence="1 2">Belongs to the outer membrane factor (OMF) (TC 1.B.17) family.</text>
</comment>
<evidence type="ECO:0000256" key="2">
    <source>
        <dbReference type="RuleBase" id="RU362097"/>
    </source>
</evidence>
<dbReference type="PANTHER" id="PTHR30203:SF33">
    <property type="entry name" value="BLR4455 PROTEIN"/>
    <property type="match status" value="1"/>
</dbReference>
<dbReference type="Pfam" id="PF02321">
    <property type="entry name" value="OEP"/>
    <property type="match status" value="2"/>
</dbReference>
<sequence length="483" mass="54401">MIHYYSQLKKKSYRLAFMSILGLLTWSSCHVTRPYSVPENKVKDSFRSPTYSALDSGYVKNIAHDTINIATVKWCDMFTDTMLQQLITEGLQANIDIKIAVERITEAQVNVRLKKAAFLPSLEASISANTQQMPAFQSFGYPRNNTQYDMRLYTDWEIDIWDKLGSAKRVALSQLLATDAAKRAVQTQLIANIASDYYELLALDQQLMIIKKTAENRAEDAAAIAELFENAMLNGVAVVQSKANYYEAELDVPDIEQKIKETENRLSFLVGRHPGAILRQSLMQQQVNYDLNPGIPAQLLAHRPDVQMAEFNFRSAFEETNIARTYFYPALSITAAGGFSNLGWNQWFSSASLFGSIAGGIAQPIFNKGVNKARLSTAQARQQQALYQFEKSLLVASQEVSNALFEYDTAIKKMKSRKKQLEALTQAVAFNKELFLNHQNTNYTDVLTAEQNLLRAELKNIADQSQKLYAVVQLYRALGGGWN</sequence>
<dbReference type="PANTHER" id="PTHR30203">
    <property type="entry name" value="OUTER MEMBRANE CATION EFFLUX PROTEIN"/>
    <property type="match status" value="1"/>
</dbReference>
<comment type="caution">
    <text evidence="3">The sequence shown here is derived from an EMBL/GenBank/DDBJ whole genome shotgun (WGS) entry which is preliminary data.</text>
</comment>
<dbReference type="Gene3D" id="1.20.1600.10">
    <property type="entry name" value="Outer membrane efflux proteins (OEP)"/>
    <property type="match status" value="1"/>
</dbReference>
<dbReference type="InterPro" id="IPR010131">
    <property type="entry name" value="MdtP/NodT-like"/>
</dbReference>
<dbReference type="Proteomes" id="UP001409291">
    <property type="component" value="Unassembled WGS sequence"/>
</dbReference>
<name>A0ABV0BNW5_9SPHI</name>
<keyword evidence="2" id="KW-0812">Transmembrane</keyword>
<dbReference type="EMBL" id="JBDJNQ010000001">
    <property type="protein sequence ID" value="MEN5376491.1"/>
    <property type="molecule type" value="Genomic_DNA"/>
</dbReference>
<dbReference type="SUPFAM" id="SSF56954">
    <property type="entry name" value="Outer membrane efflux proteins (OEP)"/>
    <property type="match status" value="1"/>
</dbReference>
<dbReference type="RefSeq" id="WP_346580711.1">
    <property type="nucleotide sequence ID" value="NZ_JBDJNQ010000001.1"/>
</dbReference>
<dbReference type="InterPro" id="IPR003423">
    <property type="entry name" value="OMP_efflux"/>
</dbReference>
<dbReference type="Gene3D" id="2.20.200.10">
    <property type="entry name" value="Outer membrane efflux proteins (OEP)"/>
    <property type="match status" value="1"/>
</dbReference>
<organism evidence="3 4">
    <name type="scientific">Sphingobacterium kitahiroshimense</name>
    <dbReference type="NCBI Taxonomy" id="470446"/>
    <lineage>
        <taxon>Bacteria</taxon>
        <taxon>Pseudomonadati</taxon>
        <taxon>Bacteroidota</taxon>
        <taxon>Sphingobacteriia</taxon>
        <taxon>Sphingobacteriales</taxon>
        <taxon>Sphingobacteriaceae</taxon>
        <taxon>Sphingobacterium</taxon>
    </lineage>
</organism>
<evidence type="ECO:0000313" key="3">
    <source>
        <dbReference type="EMBL" id="MEN5376491.1"/>
    </source>
</evidence>
<keyword evidence="2" id="KW-0564">Palmitate</keyword>